<evidence type="ECO:0000313" key="2">
    <source>
        <dbReference type="EMBL" id="QJA43878.1"/>
    </source>
</evidence>
<reference evidence="2" key="1">
    <citation type="submission" date="2020-03" db="EMBL/GenBank/DDBJ databases">
        <title>The deep terrestrial virosphere.</title>
        <authorList>
            <person name="Holmfeldt K."/>
            <person name="Nilsson E."/>
            <person name="Simone D."/>
            <person name="Lopez-Fernandez M."/>
            <person name="Wu X."/>
            <person name="de Brujin I."/>
            <person name="Lundin D."/>
            <person name="Andersson A."/>
            <person name="Bertilsson S."/>
            <person name="Dopson M."/>
        </authorList>
    </citation>
    <scope>NUCLEOTIDE SEQUENCE</scope>
    <source>
        <strain evidence="2">TM448A00064</strain>
        <strain evidence="3">TM448B00061</strain>
    </source>
</reference>
<dbReference type="InterPro" id="IPR006531">
    <property type="entry name" value="Gp5/Vgr_OB"/>
</dbReference>
<dbReference type="AlphaFoldDB" id="A0A6H1Z8M1"/>
<evidence type="ECO:0000313" key="3">
    <source>
        <dbReference type="EMBL" id="QJH93446.1"/>
    </source>
</evidence>
<feature type="domain" description="Gp5/Type VI secretion system Vgr protein OB-fold" evidence="1">
    <location>
        <begin position="11"/>
        <end position="85"/>
    </location>
</feature>
<proteinExistence type="predicted"/>
<sequence length="201" mass="21390">MGDDVIPGFAPAIVTKNVDPLGLGRVRFSIPGLIKESTQWARPMGWPGGSSVNSHGPQPRPPKIGSDICVMFAWGDYKDPEADVIFLSGFYGINPDGSSSGPTVNASASTPEEVTEICCLHEDETFQIYLKDHANEKKLVLQTKAGTKIEINGADGSGGKSETVTIEARTQISLYAKGHVDIRGSLVTIQGRTVSEFGGDL</sequence>
<dbReference type="EMBL" id="MT143971">
    <property type="protein sequence ID" value="QJA43878.1"/>
    <property type="molecule type" value="Genomic_DNA"/>
</dbReference>
<gene>
    <name evidence="2" type="ORF">TM448A00064_0057</name>
    <name evidence="3" type="ORF">TM448B00061_0066</name>
</gene>
<dbReference type="EMBL" id="MT144588">
    <property type="protein sequence ID" value="QJH93446.1"/>
    <property type="molecule type" value="Genomic_DNA"/>
</dbReference>
<name>A0A6H1Z8M1_9ZZZZ</name>
<evidence type="ECO:0000259" key="1">
    <source>
        <dbReference type="Pfam" id="PF04717"/>
    </source>
</evidence>
<organism evidence="2">
    <name type="scientific">viral metagenome</name>
    <dbReference type="NCBI Taxonomy" id="1070528"/>
    <lineage>
        <taxon>unclassified sequences</taxon>
        <taxon>metagenomes</taxon>
        <taxon>organismal metagenomes</taxon>
    </lineage>
</organism>
<dbReference type="Pfam" id="PF04717">
    <property type="entry name" value="Phage_base_V"/>
    <property type="match status" value="1"/>
</dbReference>
<protein>
    <recommendedName>
        <fullName evidence="1">Gp5/Type VI secretion system Vgr protein OB-fold domain-containing protein</fullName>
    </recommendedName>
</protein>
<accession>A0A6H1Z8M1</accession>